<dbReference type="AlphaFoldDB" id="A0A0H3FAG8"/>
<dbReference type="InterPro" id="IPR052399">
    <property type="entry name" value="Phage_Baseplate_Assmbl_Protein"/>
</dbReference>
<dbReference type="Proteomes" id="UP000007257">
    <property type="component" value="Chromosome"/>
</dbReference>
<dbReference type="Pfam" id="PF04865">
    <property type="entry name" value="Baseplate_J"/>
    <property type="match status" value="1"/>
</dbReference>
<dbReference type="PANTHER" id="PTHR37829:SF3">
    <property type="entry name" value="PROTEIN JAYE-RELATED"/>
    <property type="match status" value="1"/>
</dbReference>
<evidence type="ECO:0000313" key="3">
    <source>
        <dbReference type="Proteomes" id="UP000007257"/>
    </source>
</evidence>
<dbReference type="OrthoDB" id="6103450at2"/>
<dbReference type="EMBL" id="CP002505">
    <property type="protein sequence ID" value="ADW74131.1"/>
    <property type="molecule type" value="Genomic_DNA"/>
</dbReference>
<protein>
    <submittedName>
        <fullName evidence="2">Phage protein</fullName>
    </submittedName>
</protein>
<dbReference type="eggNOG" id="COG3299">
    <property type="taxonomic scope" value="Bacteria"/>
</dbReference>
<dbReference type="RefSeq" id="WP_013575831.1">
    <property type="nucleotide sequence ID" value="NC_015061.1"/>
</dbReference>
<reference evidence="2 3" key="2">
    <citation type="journal article" date="2012" name="J. Bacteriol.">
        <title>Complete Genome Sequence of Rahnella sp. Strain Y9602, a Gammaproteobacterium Isolate from Metal- and Radionuclide-Contaminated Soil.</title>
        <authorList>
            <person name="Martinez R.J."/>
            <person name="Bruce D."/>
            <person name="Detter C."/>
            <person name="Goodwin L.A."/>
            <person name="Han J."/>
            <person name="Han C.S."/>
            <person name="Held B."/>
            <person name="Land M.L."/>
            <person name="Mikhailova N."/>
            <person name="Nolan M."/>
            <person name="Pennacchio L."/>
            <person name="Pitluck S."/>
            <person name="Tapia R."/>
            <person name="Woyke T."/>
            <person name="Sobecky P.A."/>
        </authorList>
    </citation>
    <scope>NUCLEOTIDE SEQUENCE [LARGE SCALE GENOMIC DNA]</scope>
    <source>
        <strain evidence="2 3">Y9602</strain>
    </source>
</reference>
<proteinExistence type="predicted"/>
<organism evidence="2 3">
    <name type="scientific">Rahnella sp. (strain Y9602)</name>
    <dbReference type="NCBI Taxonomy" id="2703885"/>
    <lineage>
        <taxon>Bacteria</taxon>
        <taxon>Pseudomonadati</taxon>
        <taxon>Pseudomonadota</taxon>
        <taxon>Gammaproteobacteria</taxon>
        <taxon>Enterobacterales</taxon>
        <taxon>Yersiniaceae</taxon>
        <taxon>Rahnella</taxon>
    </lineage>
</organism>
<name>A0A0H3FAG8_RAHSY</name>
<dbReference type="KEGG" id="rah:Rahaq_2524"/>
<gene>
    <name evidence="2" type="ordered locus">Rahaq_2524</name>
</gene>
<feature type="domain" description="Baseplate protein J-like barrel" evidence="1">
    <location>
        <begin position="106"/>
        <end position="191"/>
    </location>
</feature>
<dbReference type="HOGENOM" id="CLU_058632_0_0_6"/>
<evidence type="ECO:0000259" key="1">
    <source>
        <dbReference type="Pfam" id="PF04865"/>
    </source>
</evidence>
<dbReference type="PANTHER" id="PTHR37829">
    <property type="entry name" value="PHAGE-LIKE ELEMENT PBSX PROTEIN XKDT"/>
    <property type="match status" value="1"/>
</dbReference>
<dbReference type="InterPro" id="IPR006949">
    <property type="entry name" value="Barrel_Baseplate_J-like"/>
</dbReference>
<accession>A0A0H3FAG8</accession>
<sequence length="394" mass="42774">MSEKPTIDFEAVLKESGMPVTQEEIGQQFTAIVKAEGMITNTSRMSPFWRLITAIVTTPVLWIKDVLVNTVLANMYLATASGAMLRMLAWGVNLTAKPASAAKGVIRFYKENASQPVTVPAGTVIQTERINGVTYAVVVDADTTLAAGATSALIPVTAMAAGNAYNLAPGYYRILPVAVTGISKAVNEDDWLLTPGADEESDDDLRDRCRNQFNLVGNYHTDAVYRSMIAGVVGLSVDRIFFVHDAPRGAGTANAYLLLDSGETSQPFIDAVNDYISTQGHHGHGDDLQCMAMPETQHNLTVTLYVNNPDNMTAEEKAALISGVSNLIRSAFRQNAEYDVKRTWPYSRFSFSNLARELHKQFDAVESLVFSLGDIVSELSVPRLASLKVEVKGA</sequence>
<reference evidence="3" key="1">
    <citation type="submission" date="2011-01" db="EMBL/GenBank/DDBJ databases">
        <title>Complete sequence of chromosome of Rahnella sp. Y9602.</title>
        <authorList>
            <consortium name="US DOE Joint Genome Institute"/>
            <person name="Lucas S."/>
            <person name="Copeland A."/>
            <person name="Lapidus A."/>
            <person name="Cheng J.-F."/>
            <person name="Goodwin L."/>
            <person name="Pitluck S."/>
            <person name="Lu M."/>
            <person name="Detter J.C."/>
            <person name="Han C."/>
            <person name="Tapia R."/>
            <person name="Land M."/>
            <person name="Hauser L."/>
            <person name="Kyrpides N."/>
            <person name="Ivanova N."/>
            <person name="Ovchinnikova G."/>
            <person name="Pagani I."/>
            <person name="Sobecky P.A."/>
            <person name="Martinez R.J."/>
            <person name="Woyke T."/>
        </authorList>
    </citation>
    <scope>NUCLEOTIDE SEQUENCE [LARGE SCALE GENOMIC DNA]</scope>
    <source>
        <strain evidence="3">Y9602</strain>
    </source>
</reference>
<evidence type="ECO:0000313" key="2">
    <source>
        <dbReference type="EMBL" id="ADW74131.1"/>
    </source>
</evidence>